<proteinExistence type="predicted"/>
<dbReference type="VEuPathDB" id="CryptoDB:GNI_021380"/>
<name>A0A023BBR6_GRENI</name>
<accession>A0A023BBR6</accession>
<dbReference type="Proteomes" id="UP000019763">
    <property type="component" value="Unassembled WGS sequence"/>
</dbReference>
<dbReference type="GeneID" id="22911022"/>
<dbReference type="AlphaFoldDB" id="A0A023BBR6"/>
<comment type="caution">
    <text evidence="1">The sequence shown here is derived from an EMBL/GenBank/DDBJ whole genome shotgun (WGS) entry which is preliminary data.</text>
</comment>
<sequence length="255" mass="29115">MDVNLGPLAEQLMYTAYGRDQLLPQTPVSLNIVPRRNVGYQVDLTARYRAALATVADPNVQEPVRAQTDRDSDFYKYSVLAWWRKFGGNDPMLGFHSELDRLLRYMLYIASYYGCTNQFLVSDLAPMYTHTILVYAGVARIDVEVITMRELLRGGTPDANDRRRRVRDETTAPVYTPKVLECPRVPWHEPSVEREQTQKRPRLRYASRLARMSSAEQRLECGAGNKLIQTACICVGKQTIGDHSLELMEFDAASY</sequence>
<reference evidence="1" key="1">
    <citation type="submission" date="2013-12" db="EMBL/GenBank/DDBJ databases">
        <authorList>
            <person name="Omoto C.K."/>
            <person name="Sibley D."/>
            <person name="Venepally P."/>
            <person name="Hadjithomas M."/>
            <person name="Karamycheva S."/>
            <person name="Brunk B."/>
            <person name="Roos D."/>
            <person name="Caler E."/>
            <person name="Lorenzi H."/>
        </authorList>
    </citation>
    <scope>NUCLEOTIDE SEQUENCE</scope>
</reference>
<keyword evidence="2" id="KW-1185">Reference proteome</keyword>
<organism evidence="1 2">
    <name type="scientific">Gregarina niphandrodes</name>
    <name type="common">Septate eugregarine</name>
    <dbReference type="NCBI Taxonomy" id="110365"/>
    <lineage>
        <taxon>Eukaryota</taxon>
        <taxon>Sar</taxon>
        <taxon>Alveolata</taxon>
        <taxon>Apicomplexa</taxon>
        <taxon>Conoidasida</taxon>
        <taxon>Gregarinasina</taxon>
        <taxon>Eugregarinorida</taxon>
        <taxon>Gregarinidae</taxon>
        <taxon>Gregarina</taxon>
    </lineage>
</organism>
<evidence type="ECO:0000313" key="2">
    <source>
        <dbReference type="Proteomes" id="UP000019763"/>
    </source>
</evidence>
<gene>
    <name evidence="1" type="ORF">GNI_021380</name>
</gene>
<dbReference type="EMBL" id="AFNH02000157">
    <property type="protein sequence ID" value="EZG80524.1"/>
    <property type="molecule type" value="Genomic_DNA"/>
</dbReference>
<dbReference type="RefSeq" id="XP_011134294.1">
    <property type="nucleotide sequence ID" value="XM_011135992.1"/>
</dbReference>
<evidence type="ECO:0000313" key="1">
    <source>
        <dbReference type="EMBL" id="EZG80524.1"/>
    </source>
</evidence>
<protein>
    <submittedName>
        <fullName evidence="1">Uncharacterized protein</fullName>
    </submittedName>
</protein>